<proteinExistence type="predicted"/>
<evidence type="ECO:0000256" key="5">
    <source>
        <dbReference type="ARBA" id="ARBA00025466"/>
    </source>
</evidence>
<evidence type="ECO:0000256" key="4">
    <source>
        <dbReference type="ARBA" id="ARBA00023163"/>
    </source>
</evidence>
<keyword evidence="3" id="KW-0805">Transcription regulation</keyword>
<evidence type="ECO:0000259" key="7">
    <source>
        <dbReference type="Pfam" id="PF13873"/>
    </source>
</evidence>
<dbReference type="InterPro" id="IPR028002">
    <property type="entry name" value="Myb_DNA-bind_5"/>
</dbReference>
<keyword evidence="4" id="KW-0804">Transcription</keyword>
<evidence type="ECO:0000256" key="1">
    <source>
        <dbReference type="ARBA" id="ARBA00011764"/>
    </source>
</evidence>
<evidence type="ECO:0000313" key="8">
    <source>
        <dbReference type="EMBL" id="CAG9114399.1"/>
    </source>
</evidence>
<dbReference type="EMBL" id="CAJHNJ030000016">
    <property type="protein sequence ID" value="CAG9114399.1"/>
    <property type="molecule type" value="Genomic_DNA"/>
</dbReference>
<evidence type="ECO:0000256" key="3">
    <source>
        <dbReference type="ARBA" id="ARBA00023015"/>
    </source>
</evidence>
<comment type="caution">
    <text evidence="8">The sequence shown here is derived from an EMBL/GenBank/DDBJ whole genome shotgun (WGS) entry which is preliminary data.</text>
</comment>
<dbReference type="AlphaFoldDB" id="A0A8S4EI15"/>
<organism evidence="8 9">
    <name type="scientific">Plutella xylostella</name>
    <name type="common">Diamondback moth</name>
    <name type="synonym">Plutella maculipennis</name>
    <dbReference type="NCBI Taxonomy" id="51655"/>
    <lineage>
        <taxon>Eukaryota</taxon>
        <taxon>Metazoa</taxon>
        <taxon>Ecdysozoa</taxon>
        <taxon>Arthropoda</taxon>
        <taxon>Hexapoda</taxon>
        <taxon>Insecta</taxon>
        <taxon>Pterygota</taxon>
        <taxon>Neoptera</taxon>
        <taxon>Endopterygota</taxon>
        <taxon>Lepidoptera</taxon>
        <taxon>Glossata</taxon>
        <taxon>Ditrysia</taxon>
        <taxon>Yponomeutoidea</taxon>
        <taxon>Plutellidae</taxon>
        <taxon>Plutella</taxon>
    </lineage>
</organism>
<dbReference type="Proteomes" id="UP000653454">
    <property type="component" value="Unassembled WGS sequence"/>
</dbReference>
<evidence type="ECO:0000313" key="9">
    <source>
        <dbReference type="Proteomes" id="UP000653454"/>
    </source>
</evidence>
<evidence type="ECO:0000256" key="2">
    <source>
        <dbReference type="ARBA" id="ARBA00016807"/>
    </source>
</evidence>
<evidence type="ECO:0000256" key="6">
    <source>
        <dbReference type="SAM" id="MobiDB-lite"/>
    </source>
</evidence>
<sequence>MDLVENHFLVIENKKTDGVSVKAELAEWQTIATEYNSQTTHSHRDAENLKNQWESMKKAAKKEASHARMQRIQTGGGPSQQKKEDPVSSRIISLIGTSAVGLYNPYDKDSVVPVYADSQTSTATGSGSEYLPGSCNIGQY</sequence>
<feature type="domain" description="Myb/SANT-like DNA-binding" evidence="7">
    <location>
        <begin position="2"/>
        <end position="65"/>
    </location>
</feature>
<protein>
    <recommendedName>
        <fullName evidence="2">Regulatory protein zeste</fullName>
    </recommendedName>
</protein>
<feature type="compositionally biased region" description="Basic and acidic residues" evidence="6">
    <location>
        <begin position="55"/>
        <end position="66"/>
    </location>
</feature>
<accession>A0A8S4EI15</accession>
<keyword evidence="9" id="KW-1185">Reference proteome</keyword>
<reference evidence="8" key="1">
    <citation type="submission" date="2020-11" db="EMBL/GenBank/DDBJ databases">
        <authorList>
            <person name="Whiteford S."/>
        </authorList>
    </citation>
    <scope>NUCLEOTIDE SEQUENCE</scope>
</reference>
<dbReference type="PANTHER" id="PTHR21411">
    <property type="entry name" value="APONTIC"/>
    <property type="match status" value="1"/>
</dbReference>
<name>A0A8S4EI15_PLUXY</name>
<dbReference type="Pfam" id="PF13873">
    <property type="entry name" value="Myb_DNA-bind_5"/>
    <property type="match status" value="1"/>
</dbReference>
<gene>
    <name evidence="8" type="ORF">PLXY2_LOCUS5404</name>
</gene>
<dbReference type="PANTHER" id="PTHR21411:SF0">
    <property type="entry name" value="REGULATORY PROTEIN ZESTE"/>
    <property type="match status" value="1"/>
</dbReference>
<comment type="function">
    <text evidence="5">Involved in transvection phenomena (= synapsis-dependent gene expression), where the synaptic pairing of chromosomes carrying genes with which zeste interacts influences the expression of these genes. Zeste binds to DNA and stimulates transcription from a nearby promoter.</text>
</comment>
<feature type="region of interest" description="Disordered" evidence="6">
    <location>
        <begin position="55"/>
        <end position="88"/>
    </location>
</feature>
<feature type="region of interest" description="Disordered" evidence="6">
    <location>
        <begin position="119"/>
        <end position="140"/>
    </location>
</feature>
<comment type="subunit">
    <text evidence="1">Self-associates forming complexes of several hundred monomers.</text>
</comment>